<proteinExistence type="predicted"/>
<evidence type="ECO:0000313" key="2">
    <source>
        <dbReference type="Proteomes" id="UP000694257"/>
    </source>
</evidence>
<sequence length="126" mass="13295">MTGRVLDTSAIIDVANRGSIYVRAILHVAAREGYSIVVPAAALVAASSVLSVQHRDDLAVLLNLSVVTISDLPAAEAVGIGLLTAQGRVDTGHVLWCARHTTYPILTSDALWIRSLDGTVELDIIP</sequence>
<name>A0ABX8RXC7_NOCIO</name>
<evidence type="ECO:0008006" key="3">
    <source>
        <dbReference type="Google" id="ProtNLM"/>
    </source>
</evidence>
<protein>
    <recommendedName>
        <fullName evidence="3">PIN domain-containing protein</fullName>
    </recommendedName>
</protein>
<reference evidence="1 2" key="1">
    <citation type="submission" date="2021-07" db="EMBL/GenBank/DDBJ databases">
        <title>Whole Genome Sequence of Nocardia Iowensis.</title>
        <authorList>
            <person name="Lamm A."/>
            <person name="Collins-Fairclough A.M."/>
            <person name="Bunk B."/>
            <person name="Sproer C."/>
        </authorList>
    </citation>
    <scope>NUCLEOTIDE SEQUENCE [LARGE SCALE GENOMIC DNA]</scope>
    <source>
        <strain evidence="1 2">NRRL 5646</strain>
    </source>
</reference>
<gene>
    <name evidence="1" type="ORF">KV110_15305</name>
</gene>
<keyword evidence="2" id="KW-1185">Reference proteome</keyword>
<dbReference type="RefSeq" id="WP_218476793.1">
    <property type="nucleotide sequence ID" value="NZ_BAABJN010000018.1"/>
</dbReference>
<dbReference type="Proteomes" id="UP000694257">
    <property type="component" value="Chromosome"/>
</dbReference>
<dbReference type="EMBL" id="CP078145">
    <property type="protein sequence ID" value="QXN94298.1"/>
    <property type="molecule type" value="Genomic_DNA"/>
</dbReference>
<evidence type="ECO:0000313" key="1">
    <source>
        <dbReference type="EMBL" id="QXN94298.1"/>
    </source>
</evidence>
<accession>A0ABX8RXC7</accession>
<organism evidence="1 2">
    <name type="scientific">Nocardia iowensis</name>
    <dbReference type="NCBI Taxonomy" id="204891"/>
    <lineage>
        <taxon>Bacteria</taxon>
        <taxon>Bacillati</taxon>
        <taxon>Actinomycetota</taxon>
        <taxon>Actinomycetes</taxon>
        <taxon>Mycobacteriales</taxon>
        <taxon>Nocardiaceae</taxon>
        <taxon>Nocardia</taxon>
    </lineage>
</organism>